<evidence type="ECO:0000313" key="1">
    <source>
        <dbReference type="EMBL" id="GHA14767.1"/>
    </source>
</evidence>
<reference evidence="1" key="1">
    <citation type="journal article" date="2014" name="Int. J. Syst. Evol. Microbiol.">
        <title>Complete genome sequence of Corynebacterium casei LMG S-19264T (=DSM 44701T), isolated from a smear-ripened cheese.</title>
        <authorList>
            <consortium name="US DOE Joint Genome Institute (JGI-PGF)"/>
            <person name="Walter F."/>
            <person name="Albersmeier A."/>
            <person name="Kalinowski J."/>
            <person name="Ruckert C."/>
        </authorList>
    </citation>
    <scope>NUCLEOTIDE SEQUENCE</scope>
    <source>
        <strain evidence="1">JCM 5016</strain>
    </source>
</reference>
<accession>A0A918RW45</accession>
<sequence length="58" mass="6900">MPDVPRKYSPEGTPLAPLSDWQHVPSVDYTVDAPVVVRWWRRLRDAMPWPRRAHRLTH</sequence>
<dbReference type="AlphaFoldDB" id="A0A918RW45"/>
<organism evidence="1 2">
    <name type="scientific">Streptomyces echinoruber</name>
    <dbReference type="NCBI Taxonomy" id="68898"/>
    <lineage>
        <taxon>Bacteria</taxon>
        <taxon>Bacillati</taxon>
        <taxon>Actinomycetota</taxon>
        <taxon>Actinomycetes</taxon>
        <taxon>Kitasatosporales</taxon>
        <taxon>Streptomycetaceae</taxon>
        <taxon>Streptomyces</taxon>
    </lineage>
</organism>
<reference evidence="1" key="2">
    <citation type="submission" date="2020-09" db="EMBL/GenBank/DDBJ databases">
        <authorList>
            <person name="Sun Q."/>
            <person name="Ohkuma M."/>
        </authorList>
    </citation>
    <scope>NUCLEOTIDE SEQUENCE</scope>
    <source>
        <strain evidence="1">JCM 5016</strain>
    </source>
</reference>
<proteinExistence type="predicted"/>
<gene>
    <name evidence="1" type="ORF">GCM10010389_61860</name>
</gene>
<evidence type="ECO:0000313" key="2">
    <source>
        <dbReference type="Proteomes" id="UP000623010"/>
    </source>
</evidence>
<protein>
    <submittedName>
        <fullName evidence="1">Uncharacterized protein</fullName>
    </submittedName>
</protein>
<keyword evidence="2" id="KW-1185">Reference proteome</keyword>
<dbReference type="EMBL" id="BMWH01000039">
    <property type="protein sequence ID" value="GHA14767.1"/>
    <property type="molecule type" value="Genomic_DNA"/>
</dbReference>
<name>A0A918RW45_9ACTN</name>
<dbReference type="Proteomes" id="UP000623010">
    <property type="component" value="Unassembled WGS sequence"/>
</dbReference>
<comment type="caution">
    <text evidence="1">The sequence shown here is derived from an EMBL/GenBank/DDBJ whole genome shotgun (WGS) entry which is preliminary data.</text>
</comment>